<evidence type="ECO:0000313" key="5">
    <source>
        <dbReference type="Proteomes" id="UP000631312"/>
    </source>
</evidence>
<keyword evidence="1" id="KW-1133">Transmembrane helix</keyword>
<keyword evidence="5" id="KW-1185">Reference proteome</keyword>
<evidence type="ECO:0000313" key="3">
    <source>
        <dbReference type="EMBL" id="MBB4749111.1"/>
    </source>
</evidence>
<dbReference type="AlphaFoldDB" id="A0A7W7HEK4"/>
<feature type="transmembrane region" description="Helical" evidence="1">
    <location>
        <begin position="76"/>
        <end position="103"/>
    </location>
</feature>
<sequence length="175" mass="18855">MTHEMSPTGVAVLLLLAIAIDYISIGPNWLRDRLAFLMAIPAVYEGFNNSTADHWTFQRLTGFLEWALDQPILSGAYIGGASASAVLGILVFAVWLYGLGAILPAKFSARLGRIATINFPPSGVWAINWRLWIVAIVLGLLGDVPVAWVGDLTQGTNELLADIMSPIPRLLLGGN</sequence>
<organism evidence="3 4">
    <name type="scientific">Actinoplanes lobatus</name>
    <dbReference type="NCBI Taxonomy" id="113568"/>
    <lineage>
        <taxon>Bacteria</taxon>
        <taxon>Bacillati</taxon>
        <taxon>Actinomycetota</taxon>
        <taxon>Actinomycetes</taxon>
        <taxon>Micromonosporales</taxon>
        <taxon>Micromonosporaceae</taxon>
        <taxon>Actinoplanes</taxon>
    </lineage>
</organism>
<evidence type="ECO:0000256" key="1">
    <source>
        <dbReference type="SAM" id="Phobius"/>
    </source>
</evidence>
<gene>
    <name evidence="2" type="ORF">Alo02nite_56880</name>
    <name evidence="3" type="ORF">BJ964_003272</name>
</gene>
<comment type="caution">
    <text evidence="3">The sequence shown here is derived from an EMBL/GenBank/DDBJ whole genome shotgun (WGS) entry which is preliminary data.</text>
</comment>
<keyword evidence="1" id="KW-0472">Membrane</keyword>
<evidence type="ECO:0000313" key="4">
    <source>
        <dbReference type="Proteomes" id="UP000590511"/>
    </source>
</evidence>
<evidence type="ECO:0000313" key="2">
    <source>
        <dbReference type="EMBL" id="GIE42790.1"/>
    </source>
</evidence>
<name>A0A7W7HEK4_9ACTN</name>
<dbReference type="Proteomes" id="UP000631312">
    <property type="component" value="Unassembled WGS sequence"/>
</dbReference>
<feature type="transmembrane region" description="Helical" evidence="1">
    <location>
        <begin position="124"/>
        <end position="142"/>
    </location>
</feature>
<keyword evidence="1" id="KW-0812">Transmembrane</keyword>
<dbReference type="RefSeq" id="WP_188121483.1">
    <property type="nucleotide sequence ID" value="NZ_BOMP01000098.1"/>
</dbReference>
<protein>
    <submittedName>
        <fullName evidence="3">Uncharacterized protein</fullName>
    </submittedName>
</protein>
<accession>A0A7W7HEK4</accession>
<dbReference type="EMBL" id="JACHNC010000001">
    <property type="protein sequence ID" value="MBB4749111.1"/>
    <property type="molecule type" value="Genomic_DNA"/>
</dbReference>
<reference evidence="2 5" key="2">
    <citation type="submission" date="2021-01" db="EMBL/GenBank/DDBJ databases">
        <title>Whole genome shotgun sequence of Actinoplanes lobatus NBRC 12513.</title>
        <authorList>
            <person name="Komaki H."/>
            <person name="Tamura T."/>
        </authorList>
    </citation>
    <scope>NUCLEOTIDE SEQUENCE [LARGE SCALE GENOMIC DNA]</scope>
    <source>
        <strain evidence="2 5">NBRC 12513</strain>
    </source>
</reference>
<proteinExistence type="predicted"/>
<dbReference type="Proteomes" id="UP000590511">
    <property type="component" value="Unassembled WGS sequence"/>
</dbReference>
<reference evidence="3 4" key="1">
    <citation type="submission" date="2020-08" db="EMBL/GenBank/DDBJ databases">
        <title>Sequencing the genomes of 1000 actinobacteria strains.</title>
        <authorList>
            <person name="Klenk H.-P."/>
        </authorList>
    </citation>
    <scope>NUCLEOTIDE SEQUENCE [LARGE SCALE GENOMIC DNA]</scope>
    <source>
        <strain evidence="3 4">DSM 43150</strain>
    </source>
</reference>
<dbReference type="EMBL" id="BOMP01000098">
    <property type="protein sequence ID" value="GIE42790.1"/>
    <property type="molecule type" value="Genomic_DNA"/>
</dbReference>